<dbReference type="SUPFAM" id="SSF56672">
    <property type="entry name" value="DNA/RNA polymerases"/>
    <property type="match status" value="1"/>
</dbReference>
<keyword evidence="3" id="KW-1185">Reference proteome</keyword>
<accession>A0A8J5Z1D0</accession>
<reference evidence="2 3" key="1">
    <citation type="journal article" date="2021" name="bioRxiv">
        <title>The Gossypium anomalum genome as a resource for cotton improvement and evolutionary analysis of hybrid incompatibility.</title>
        <authorList>
            <person name="Grover C.E."/>
            <person name="Yuan D."/>
            <person name="Arick M.A."/>
            <person name="Miller E.R."/>
            <person name="Hu G."/>
            <person name="Peterson D.G."/>
            <person name="Wendel J.F."/>
            <person name="Udall J.A."/>
        </authorList>
    </citation>
    <scope>NUCLEOTIDE SEQUENCE [LARGE SCALE GENOMIC DNA]</scope>
    <source>
        <strain evidence="2">JFW-Udall</strain>
        <tissue evidence="2">Leaf</tissue>
    </source>
</reference>
<protein>
    <recommendedName>
        <fullName evidence="4">Reverse transcriptase Ty1/copia-type domain-containing protein</fullName>
    </recommendedName>
</protein>
<evidence type="ECO:0000256" key="1">
    <source>
        <dbReference type="SAM" id="MobiDB-lite"/>
    </source>
</evidence>
<feature type="compositionally biased region" description="Polar residues" evidence="1">
    <location>
        <begin position="1"/>
        <end position="22"/>
    </location>
</feature>
<gene>
    <name evidence="2" type="ORF">CXB51_005624</name>
</gene>
<feature type="region of interest" description="Disordered" evidence="1">
    <location>
        <begin position="1"/>
        <end position="23"/>
    </location>
</feature>
<evidence type="ECO:0008006" key="4">
    <source>
        <dbReference type="Google" id="ProtNLM"/>
    </source>
</evidence>
<proteinExistence type="predicted"/>
<name>A0A8J5Z1D0_9ROSI</name>
<organism evidence="2 3">
    <name type="scientific">Gossypium anomalum</name>
    <dbReference type="NCBI Taxonomy" id="47600"/>
    <lineage>
        <taxon>Eukaryota</taxon>
        <taxon>Viridiplantae</taxon>
        <taxon>Streptophyta</taxon>
        <taxon>Embryophyta</taxon>
        <taxon>Tracheophyta</taxon>
        <taxon>Spermatophyta</taxon>
        <taxon>Magnoliopsida</taxon>
        <taxon>eudicotyledons</taxon>
        <taxon>Gunneridae</taxon>
        <taxon>Pentapetalae</taxon>
        <taxon>rosids</taxon>
        <taxon>malvids</taxon>
        <taxon>Malvales</taxon>
        <taxon>Malvaceae</taxon>
        <taxon>Malvoideae</taxon>
        <taxon>Gossypium</taxon>
    </lineage>
</organism>
<dbReference type="OrthoDB" id="1192411at2759"/>
<dbReference type="AlphaFoldDB" id="A0A8J5Z1D0"/>
<dbReference type="PANTHER" id="PTHR11439:SF467">
    <property type="entry name" value="INTEGRASE CATALYTIC DOMAIN-CONTAINING PROTEIN"/>
    <property type="match status" value="1"/>
</dbReference>
<dbReference type="InterPro" id="IPR043502">
    <property type="entry name" value="DNA/RNA_pol_sf"/>
</dbReference>
<sequence length="303" mass="34085">MKVPTTPFNSQAYETTPNTVGDNTGYPDSGATHYLTHFTTSMSESTLYSGLGMVYVGNGVALPIIRTGQSSLLTYSHLLYMRFIGYKWLFKIKKKLDGTVDRYKARLVAKDIAFCVNKLSQYMNAPKDTHWQAVKRVLRYLNGTLDHGLYFTKGCFELVCYSNVDLASTIEDKRSTIGYCIYLGSNPIAWCSKKHVVVSKSSSEAEYRSLANYVAELLWVKQLLTEVGVSLQDTLIVWCDNTSMMSITANLTRYAKVKHVVDDHHFVREKVHNGILHVNFVPSTSQIAVVLTKLITPKQFSSC</sequence>
<dbReference type="PANTHER" id="PTHR11439">
    <property type="entry name" value="GAG-POL-RELATED RETROTRANSPOSON"/>
    <property type="match status" value="1"/>
</dbReference>
<evidence type="ECO:0000313" key="3">
    <source>
        <dbReference type="Proteomes" id="UP000701853"/>
    </source>
</evidence>
<evidence type="ECO:0000313" key="2">
    <source>
        <dbReference type="EMBL" id="KAG8499181.1"/>
    </source>
</evidence>
<dbReference type="CDD" id="cd09272">
    <property type="entry name" value="RNase_HI_RT_Ty1"/>
    <property type="match status" value="1"/>
</dbReference>
<dbReference type="Proteomes" id="UP000701853">
    <property type="component" value="Chromosome 3"/>
</dbReference>
<dbReference type="EMBL" id="JAHUZN010000003">
    <property type="protein sequence ID" value="KAG8499181.1"/>
    <property type="molecule type" value="Genomic_DNA"/>
</dbReference>
<comment type="caution">
    <text evidence="2">The sequence shown here is derived from an EMBL/GenBank/DDBJ whole genome shotgun (WGS) entry which is preliminary data.</text>
</comment>